<comment type="subcellular location">
    <subcellularLocation>
        <location evidence="3">Cell envelope</location>
    </subcellularLocation>
</comment>
<dbReference type="InterPro" id="IPR006137">
    <property type="entry name" value="NADH_UbQ_OxRdtase-like_20kDa"/>
</dbReference>
<feature type="binding site" evidence="15">
    <location>
        <position position="221"/>
    </location>
    <ligand>
        <name>[4Fe-4S] cluster</name>
        <dbReference type="ChEBI" id="CHEBI:49883"/>
        <label>2</label>
    </ligand>
</feature>
<dbReference type="GO" id="GO:0008901">
    <property type="term" value="F:ferredoxin hydrogenase activity"/>
    <property type="evidence" value="ECO:0007669"/>
    <property type="project" value="InterPro"/>
</dbReference>
<keyword evidence="13 15" id="KW-0003">3Fe-4S</keyword>
<keyword evidence="12 15" id="KW-0411">Iron-sulfur</keyword>
<comment type="catalytic activity">
    <reaction evidence="14">
        <text>H2 + A = AH2</text>
        <dbReference type="Rhea" id="RHEA:12116"/>
        <dbReference type="ChEBI" id="CHEBI:13193"/>
        <dbReference type="ChEBI" id="CHEBI:17499"/>
        <dbReference type="ChEBI" id="CHEBI:18276"/>
        <dbReference type="EC" id="1.12.99.6"/>
    </reaction>
</comment>
<keyword evidence="11 15" id="KW-0408">Iron</keyword>
<feature type="domain" description="Cytochrome-c3 hydrogenase C-terminal" evidence="17">
    <location>
        <begin position="216"/>
        <end position="296"/>
    </location>
</feature>
<dbReference type="GO" id="GO:0051538">
    <property type="term" value="F:3 iron, 4 sulfur cluster binding"/>
    <property type="evidence" value="ECO:0007669"/>
    <property type="project" value="UniProtKB-KW"/>
</dbReference>
<keyword evidence="19" id="KW-1185">Reference proteome</keyword>
<dbReference type="NCBIfam" id="TIGR00391">
    <property type="entry name" value="hydA"/>
    <property type="match status" value="1"/>
</dbReference>
<feature type="binding site" evidence="15">
    <location>
        <position position="55"/>
    </location>
    <ligand>
        <name>[4Fe-4S] cluster</name>
        <dbReference type="ChEBI" id="CHEBI:49883"/>
        <label>1</label>
    </ligand>
</feature>
<feature type="binding site" evidence="15">
    <location>
        <position position="184"/>
    </location>
    <ligand>
        <name>[4Fe-4S] cluster</name>
        <dbReference type="ChEBI" id="CHEBI:49883"/>
        <label>1</label>
    </ligand>
</feature>
<dbReference type="Pfam" id="PF14720">
    <property type="entry name" value="NiFe_hyd_SSU_C"/>
    <property type="match status" value="1"/>
</dbReference>
<evidence type="ECO:0000313" key="18">
    <source>
        <dbReference type="EMBL" id="NDY95706.1"/>
    </source>
</evidence>
<evidence type="ECO:0000256" key="8">
    <source>
        <dbReference type="ARBA" id="ARBA00022723"/>
    </source>
</evidence>
<dbReference type="PRINTS" id="PR00614">
    <property type="entry name" value="NIHGNASESMLL"/>
</dbReference>
<name>A0A845V3A3_9GAMM</name>
<sequence>MDEAGVGRRQFMKYCAGMTALMAMPPMATTAFAKQLRAARRPSVIYMPFQECTGCLESLTRSFAPSLESLIFDTISLDYNHTLQAAAGHAAEEARLEAMEENWGEYILIVDGSIPTKLNGMYGVSESHTFMEQLEQTAEGAAAIVAVGVCAAYGGVGAAYPNPTGAVGVADLIKNKPVINVPGCPPIPEVMTGTLVSFLANGVPDLDAHLRPRAFFGNTIHDRCYRRRFYDRGLFAKSFDDEGARNGWCLYELGCRGPTTYNACATIKWNGGAGWPVESGHGCIGCSEPGFWDQGGFYEPVTAKLFTERGESIAAAAAGVAVGAAAGLASKARKKKLASETE</sequence>
<dbReference type="SUPFAM" id="SSF56770">
    <property type="entry name" value="HydA/Nqo6-like"/>
    <property type="match status" value="1"/>
</dbReference>
<dbReference type="Proteomes" id="UP000484885">
    <property type="component" value="Unassembled WGS sequence"/>
</dbReference>
<dbReference type="GO" id="GO:0009055">
    <property type="term" value="F:electron transfer activity"/>
    <property type="evidence" value="ECO:0007669"/>
    <property type="project" value="TreeGrafter"/>
</dbReference>
<reference evidence="18 19" key="1">
    <citation type="submission" date="2020-02" db="EMBL/GenBank/DDBJ databases">
        <authorList>
            <person name="Zhang X.-Y."/>
        </authorList>
    </citation>
    <scope>NUCLEOTIDE SEQUENCE [LARGE SCALE GENOMIC DNA]</scope>
    <source>
        <strain evidence="18 19">C33</strain>
    </source>
</reference>
<evidence type="ECO:0000256" key="1">
    <source>
        <dbReference type="ARBA" id="ARBA00001927"/>
    </source>
</evidence>
<evidence type="ECO:0000313" key="19">
    <source>
        <dbReference type="Proteomes" id="UP000484885"/>
    </source>
</evidence>
<dbReference type="Pfam" id="PF01058">
    <property type="entry name" value="Oxidored_q6"/>
    <property type="match status" value="1"/>
</dbReference>
<dbReference type="PANTHER" id="PTHR30013">
    <property type="entry name" value="NIFE / NIFESE HYDROGENASE SMALL SUBUNIT FAMILY MEMBER"/>
    <property type="match status" value="1"/>
</dbReference>
<dbReference type="PIRSF" id="PIRSF000310">
    <property type="entry name" value="NiFe_hyd_ssu"/>
    <property type="match status" value="1"/>
</dbReference>
<evidence type="ECO:0000256" key="12">
    <source>
        <dbReference type="ARBA" id="ARBA00023014"/>
    </source>
</evidence>
<evidence type="ECO:0000256" key="7">
    <source>
        <dbReference type="ARBA" id="ARBA00022485"/>
    </source>
</evidence>
<gene>
    <name evidence="18" type="ORF">G3I74_08205</name>
</gene>
<dbReference type="GO" id="GO:0030313">
    <property type="term" value="C:cell envelope"/>
    <property type="evidence" value="ECO:0007669"/>
    <property type="project" value="UniProtKB-SubCell"/>
</dbReference>
<dbReference type="InterPro" id="IPR001821">
    <property type="entry name" value="NiFe_hydrogenase_ssu"/>
</dbReference>
<dbReference type="GO" id="GO:0051539">
    <property type="term" value="F:4 iron, 4 sulfur cluster binding"/>
    <property type="evidence" value="ECO:0007669"/>
    <property type="project" value="UniProtKB-KW"/>
</dbReference>
<dbReference type="GO" id="GO:0044569">
    <property type="term" value="C:[Ni-Fe] hydrogenase complex"/>
    <property type="evidence" value="ECO:0007669"/>
    <property type="project" value="TreeGrafter"/>
</dbReference>
<dbReference type="GO" id="GO:0009375">
    <property type="term" value="C:ferredoxin hydrogenase complex"/>
    <property type="evidence" value="ECO:0007669"/>
    <property type="project" value="InterPro"/>
</dbReference>
<feature type="binding site" evidence="15">
    <location>
        <position position="150"/>
    </location>
    <ligand>
        <name>[4Fe-4S] cluster</name>
        <dbReference type="ChEBI" id="CHEBI:49883"/>
        <label>1</label>
    </ligand>
</feature>
<comment type="cofactor">
    <cofactor evidence="2">
        <name>[4Fe-4S] cluster</name>
        <dbReference type="ChEBI" id="CHEBI:49883"/>
    </cofactor>
</comment>
<evidence type="ECO:0000256" key="10">
    <source>
        <dbReference type="ARBA" id="ARBA00023002"/>
    </source>
</evidence>
<organism evidence="18 19">
    <name type="scientific">Wenzhouxiangella limi</name>
    <dbReference type="NCBI Taxonomy" id="2707351"/>
    <lineage>
        <taxon>Bacteria</taxon>
        <taxon>Pseudomonadati</taxon>
        <taxon>Pseudomonadota</taxon>
        <taxon>Gammaproteobacteria</taxon>
        <taxon>Chromatiales</taxon>
        <taxon>Wenzhouxiangellaceae</taxon>
        <taxon>Wenzhouxiangella</taxon>
    </lineage>
</organism>
<keyword evidence="9" id="KW-0732">Signal</keyword>
<dbReference type="PROSITE" id="PS51318">
    <property type="entry name" value="TAT"/>
    <property type="match status" value="1"/>
</dbReference>
<evidence type="ECO:0000259" key="16">
    <source>
        <dbReference type="Pfam" id="PF01058"/>
    </source>
</evidence>
<feature type="binding site" evidence="15">
    <location>
        <position position="286"/>
    </location>
    <ligand>
        <name>[3Fe-4S] cluster</name>
        <dbReference type="ChEBI" id="CHEBI:21137"/>
    </ligand>
</feature>
<dbReference type="GO" id="GO:0016020">
    <property type="term" value="C:membrane"/>
    <property type="evidence" value="ECO:0007669"/>
    <property type="project" value="TreeGrafter"/>
</dbReference>
<evidence type="ECO:0000256" key="13">
    <source>
        <dbReference type="ARBA" id="ARBA00023291"/>
    </source>
</evidence>
<evidence type="ECO:0000256" key="14">
    <source>
        <dbReference type="ARBA" id="ARBA00048757"/>
    </source>
</evidence>
<feature type="binding site" evidence="15">
    <location>
        <position position="52"/>
    </location>
    <ligand>
        <name>[4Fe-4S] cluster</name>
        <dbReference type="ChEBI" id="CHEBI:49883"/>
        <label>1</label>
    </ligand>
</feature>
<keyword evidence="8 15" id="KW-0479">Metal-binding</keyword>
<dbReference type="InterPro" id="IPR027394">
    <property type="entry name" value="Cytochrome-c3_hydrogenase_C"/>
</dbReference>
<dbReference type="EC" id="1.12.99.6" evidence="6"/>
<keyword evidence="10" id="KW-0560">Oxidoreductase</keyword>
<dbReference type="AlphaFoldDB" id="A0A845V3A3"/>
<evidence type="ECO:0000256" key="9">
    <source>
        <dbReference type="ARBA" id="ARBA00022729"/>
    </source>
</evidence>
<feature type="binding site" evidence="15">
    <location>
        <position position="224"/>
    </location>
    <ligand>
        <name>[4Fe-4S] cluster</name>
        <dbReference type="ChEBI" id="CHEBI:49883"/>
        <label>2</label>
    </ligand>
</feature>
<evidence type="ECO:0000256" key="2">
    <source>
        <dbReference type="ARBA" id="ARBA00001966"/>
    </source>
</evidence>
<feature type="binding site" evidence="15">
    <location>
        <position position="283"/>
    </location>
    <ligand>
        <name>[3Fe-4S] cluster</name>
        <dbReference type="ChEBI" id="CHEBI:21137"/>
    </ligand>
</feature>
<keyword evidence="7 15" id="KW-0004">4Fe-4S</keyword>
<accession>A0A845V3A3</accession>
<evidence type="ECO:0000256" key="6">
    <source>
        <dbReference type="ARBA" id="ARBA00012082"/>
    </source>
</evidence>
<dbReference type="Gene3D" id="4.10.480.10">
    <property type="entry name" value="Cytochrome-c3 hydrogenase, C-terminal domain"/>
    <property type="match status" value="1"/>
</dbReference>
<feature type="binding site" evidence="15">
    <location>
        <position position="255"/>
    </location>
    <ligand>
        <name>[4Fe-4S] cluster</name>
        <dbReference type="ChEBI" id="CHEBI:49883"/>
        <label>2</label>
    </ligand>
</feature>
<evidence type="ECO:0000256" key="15">
    <source>
        <dbReference type="PIRSR" id="PIRSR000310-1"/>
    </source>
</evidence>
<dbReference type="GO" id="GO:0009061">
    <property type="term" value="P:anaerobic respiration"/>
    <property type="evidence" value="ECO:0007669"/>
    <property type="project" value="TreeGrafter"/>
</dbReference>
<feature type="domain" description="NADH:ubiquinone oxidoreductase-like 20kDa subunit" evidence="16">
    <location>
        <begin position="52"/>
        <end position="197"/>
    </location>
</feature>
<dbReference type="GO" id="GO:0033748">
    <property type="term" value="F:hydrogenase (acceptor) activity"/>
    <property type="evidence" value="ECO:0007669"/>
    <property type="project" value="UniProtKB-EC"/>
</dbReference>
<evidence type="ECO:0000256" key="4">
    <source>
        <dbReference type="ARBA" id="ARBA00006605"/>
    </source>
</evidence>
<feature type="binding site" evidence="15">
    <location>
        <position position="249"/>
    </location>
    <ligand>
        <name>[4Fe-4S] cluster</name>
        <dbReference type="ChEBI" id="CHEBI:49883"/>
        <label>2</label>
    </ligand>
</feature>
<evidence type="ECO:0000256" key="11">
    <source>
        <dbReference type="ARBA" id="ARBA00023004"/>
    </source>
</evidence>
<comment type="similarity">
    <text evidence="4">Belongs to the [NiFe]/[NiFeSe] hydrogenase small subunit family.</text>
</comment>
<protein>
    <recommendedName>
        <fullName evidence="6">hydrogenase (acceptor)</fullName>
        <ecNumber evidence="6">1.12.99.6</ecNumber>
    </recommendedName>
</protein>
<dbReference type="GO" id="GO:0046872">
    <property type="term" value="F:metal ion binding"/>
    <property type="evidence" value="ECO:0007669"/>
    <property type="project" value="UniProtKB-KW"/>
</dbReference>
<dbReference type="InterPro" id="IPR037024">
    <property type="entry name" value="NiFe_Hase_small_N_sf"/>
</dbReference>
<evidence type="ECO:0000259" key="17">
    <source>
        <dbReference type="Pfam" id="PF14720"/>
    </source>
</evidence>
<comment type="caution">
    <text evidence="18">The sequence shown here is derived from an EMBL/GenBank/DDBJ whole genome shotgun (WGS) entry which is preliminary data.</text>
</comment>
<dbReference type="EMBL" id="JAAGSC010000040">
    <property type="protein sequence ID" value="NDY95706.1"/>
    <property type="molecule type" value="Genomic_DNA"/>
</dbReference>
<comment type="cofactor">
    <cofactor evidence="1">
        <name>[3Fe-4S] cluster</name>
        <dbReference type="ChEBI" id="CHEBI:21137"/>
    </cofactor>
</comment>
<dbReference type="PANTHER" id="PTHR30013:SF7">
    <property type="entry name" value="HYDROGENASE-2 SMALL CHAIN"/>
    <property type="match status" value="1"/>
</dbReference>
<evidence type="ECO:0000256" key="3">
    <source>
        <dbReference type="ARBA" id="ARBA00004196"/>
    </source>
</evidence>
<proteinExistence type="inferred from homology"/>
<dbReference type="Gene3D" id="3.40.50.700">
    <property type="entry name" value="NADH:ubiquinone oxidoreductase-like, 20kDa subunit"/>
    <property type="match status" value="1"/>
</dbReference>
<comment type="subunit">
    <text evidence="5">Heterodimer of a large and a small subunit.</text>
</comment>
<dbReference type="InterPro" id="IPR006311">
    <property type="entry name" value="TAT_signal"/>
</dbReference>
<dbReference type="InterPro" id="IPR037148">
    <property type="entry name" value="NiFe-Hase_small_C_sf"/>
</dbReference>
<feature type="binding site" evidence="15">
    <location>
        <position position="264"/>
    </location>
    <ligand>
        <name>[3Fe-4S] cluster</name>
        <dbReference type="ChEBI" id="CHEBI:21137"/>
    </ligand>
</feature>
<evidence type="ECO:0000256" key="5">
    <source>
        <dbReference type="ARBA" id="ARBA00011771"/>
    </source>
</evidence>